<dbReference type="GO" id="GO:0005764">
    <property type="term" value="C:lysosome"/>
    <property type="evidence" value="ECO:0007669"/>
    <property type="project" value="UniProtKB-SubCell"/>
</dbReference>
<evidence type="ECO:0000256" key="6">
    <source>
        <dbReference type="PROSITE-ProRule" id="PRU00221"/>
    </source>
</evidence>
<dbReference type="Gene3D" id="1.25.40.10">
    <property type="entry name" value="Tetratricopeptide repeat domain"/>
    <property type="match status" value="1"/>
</dbReference>
<keyword evidence="9" id="KW-0812">Transmembrane</keyword>
<feature type="repeat" description="WD" evidence="6">
    <location>
        <begin position="100"/>
        <end position="141"/>
    </location>
</feature>
<evidence type="ECO:0000256" key="2">
    <source>
        <dbReference type="ARBA" id="ARBA00022448"/>
    </source>
</evidence>
<protein>
    <recommendedName>
        <fullName evidence="5">Vacuolar protein sorting-associated protein 41 homolog</fullName>
    </recommendedName>
</protein>
<dbReference type="SMR" id="A0A482XJF6"/>
<dbReference type="GO" id="GO:0016236">
    <property type="term" value="P:macroautophagy"/>
    <property type="evidence" value="ECO:0007669"/>
    <property type="project" value="TreeGrafter"/>
</dbReference>
<dbReference type="InterPro" id="IPR056953">
    <property type="entry name" value="CUT_N"/>
</dbReference>
<dbReference type="PROSITE" id="PS51034">
    <property type="entry name" value="ZP_2"/>
    <property type="match status" value="1"/>
</dbReference>
<feature type="region of interest" description="Disordered" evidence="8">
    <location>
        <begin position="1"/>
        <end position="45"/>
    </location>
</feature>
<dbReference type="InterPro" id="IPR011990">
    <property type="entry name" value="TPR-like_helical_dom_sf"/>
</dbReference>
<keyword evidence="9" id="KW-1133">Transmembrane helix</keyword>
<keyword evidence="2" id="KW-0813">Transport</keyword>
<dbReference type="SMART" id="SM00241">
    <property type="entry name" value="ZP"/>
    <property type="match status" value="1"/>
</dbReference>
<comment type="subcellular location">
    <subcellularLocation>
        <location evidence="1">Lysosome</location>
    </subcellularLocation>
</comment>
<dbReference type="PROSITE" id="PS50236">
    <property type="entry name" value="CHCR"/>
    <property type="match status" value="1"/>
</dbReference>
<feature type="transmembrane region" description="Helical" evidence="9">
    <location>
        <begin position="1584"/>
        <end position="1607"/>
    </location>
</feature>
<dbReference type="Pfam" id="PF25057">
    <property type="entry name" value="CUT_N"/>
    <property type="match status" value="1"/>
</dbReference>
<dbReference type="Proteomes" id="UP000291343">
    <property type="component" value="Unassembled WGS sequence"/>
</dbReference>
<evidence type="ECO:0000256" key="8">
    <source>
        <dbReference type="SAM" id="MobiDB-lite"/>
    </source>
</evidence>
<accession>A0A482XJF6</accession>
<dbReference type="SMART" id="SM00299">
    <property type="entry name" value="CLH"/>
    <property type="match status" value="1"/>
</dbReference>
<dbReference type="Pfam" id="PF23556">
    <property type="entry name" value="TPR_Vps41"/>
    <property type="match status" value="1"/>
</dbReference>
<evidence type="ECO:0000256" key="1">
    <source>
        <dbReference type="ARBA" id="ARBA00004371"/>
    </source>
</evidence>
<dbReference type="PROSITE" id="PS50082">
    <property type="entry name" value="WD_REPEATS_2"/>
    <property type="match status" value="1"/>
</dbReference>
<evidence type="ECO:0000256" key="9">
    <source>
        <dbReference type="SAM" id="Phobius"/>
    </source>
</evidence>
<organism evidence="11 12">
    <name type="scientific">Laodelphax striatellus</name>
    <name type="common">Small brown planthopper</name>
    <name type="synonym">Delphax striatella</name>
    <dbReference type="NCBI Taxonomy" id="195883"/>
    <lineage>
        <taxon>Eukaryota</taxon>
        <taxon>Metazoa</taxon>
        <taxon>Ecdysozoa</taxon>
        <taxon>Arthropoda</taxon>
        <taxon>Hexapoda</taxon>
        <taxon>Insecta</taxon>
        <taxon>Pterygota</taxon>
        <taxon>Neoptera</taxon>
        <taxon>Paraneoptera</taxon>
        <taxon>Hemiptera</taxon>
        <taxon>Auchenorrhyncha</taxon>
        <taxon>Fulgoroidea</taxon>
        <taxon>Delphacidae</taxon>
        <taxon>Criomorphinae</taxon>
        <taxon>Laodelphax</taxon>
    </lineage>
</organism>
<sequence length="1642" mass="183775">MENHDTSSKAEENVDCNGKKEEETEEDEEAEDEDDGSSLSEEVEPRLKYTRMTHDLANILFKDAASCVALHPKFICVGTRWGSVHLLDHQGNKSQSDVNLRAHTVSVNQISLDAKGEHIATCSDDGKVFVYGLDNNEDSLNMEVARLVRCVAIDPLYYQPRSGSRFVTGDERLVLHEKAFFSRLKSTILSEAKSEGGVQNIRWSPNGFLIAWTTNIGVRIYDLNARCSLGLIKWTRNSNLEQYRCNLCWKDGLTLLVGWVDTVRVCRVRKKTIPEISETKNNSEYLVEPVCTFQTDFVISGVAPLGDQLVVLGYCVEPEAGGGGPQRPQLHIIEPHADHYVDASTDSLTLRGYLEYSANDYHLECLVEENQFVVVSPKDIILASPYNADDRVDWLLEHCKFETAMEAVTSSSETLSRHTVLSVGRSYLDHLLSLNKYHQAAKLCVKILGKDKRLWEEEVFKFARVHQLRTISPYLPQGQHHLDPHIYEMVLYEYLKLEPTGFLNVVKQWSPKLYNVTAVINAVMEIFLVGDSSYRTIFLEALAILYSHDGQYSKSLAMYLKLKHNGVFELIHQYALYDVIHDKIEGLMELDSARAVTMLLEKVSPDVLRVSPDVVVTRLQNNKTLLFLYLDALEEKRDMKVQARKYHSILVRLYADFAREKLLPLLRRSDHYPIQEALNICKQRRYNPEMVYLLGRIGNTKEALDLIIKELKDIEQAINFCKEHDDEELWEDLINHSLKVPEYITFLLQRIGTYVDPRILILRIKEGFQIPGLKHSLVKIITDYNLQVSVQEGCKKIVVSDYFNLHNRLVSMQQRGTCVDDEKYCGACHRKIIMKDLSQADDILIFYCNHSFHKQCLPALGVSDDIFSKDDAFLNESLKFEIVRIAIVLEKTSIIRRMHGKRVSDKRCKSMDSLLDRWLAGAGAGSYLETRFVPNRVGRVFLFPLLFFLPASGCSPSSASSRSPLQSARTPVAAVSVAVSGTLLASVVLRSLRFFNATHLSRVGCCSSTLSTTCDYCLLVRALFSAVDCIVEEVYIITFLPPRHYFKPQCSYHLLTFTESVSRIGNDLKTAIDRISAVSDRKELAQHKEEVECTDRKEKIESWLSNGMLPRWFFLLLCLLANGSSEEVEVVEAVSGGSGGSGSVDVVEKQAQNREDAAVGDTGGGGGGGSDQIAQESVAKEASRPLLLKPYHGALPPPPQPYHGPPPPLPPPPSDVVEKVDAWPMSAPDMPKIVSLDVKCEKNAMKVFVGFDKPFYGVVFSKGHYSNADCVHLPAGLGRTAANFQIGIHACGTAGNTENGLYGYGADSGSGTYFENIIVVQYDPQVQEVWDQARKLRCTWHDQYEKSVTFRPFPVDMLDVVRADFAGDNVGCWMQIQVGKGPWASEVSGLVKIGQTMTMVLAIKDDDSKFDMLVRNCMAHDGKRAPIQLVDRQGCVTRPKLMSRFTKIKNFGASASVLSYAHFQAFKFPDSMEVHFQCTIQICRYQCPDQCSSGGLAEADSYGPPPPPQRVVLDGYRPRDERRVRRHRRDASEEVGVNRIIRVVSTGDLTFSLDDSNTTAPTMVFPADAAPSHAGVICMTTPGFAATLALLLAVLVVSCLLSAFLCIRLRLRLRPAPKALAYPAPAPPPVPTVKVAKSCFYS</sequence>
<evidence type="ECO:0000259" key="10">
    <source>
        <dbReference type="PROSITE" id="PS51034"/>
    </source>
</evidence>
<dbReference type="InterPro" id="IPR055355">
    <property type="entry name" value="ZP-C"/>
</dbReference>
<dbReference type="InParanoid" id="A0A482XJF6"/>
<feature type="domain" description="ZP" evidence="10">
    <location>
        <begin position="1239"/>
        <end position="1498"/>
    </location>
</feature>
<keyword evidence="9" id="KW-0472">Membrane</keyword>
<dbReference type="Pfam" id="PF23555">
    <property type="entry name" value="zf-RING_Vps41"/>
    <property type="match status" value="1"/>
</dbReference>
<dbReference type="GO" id="GO:0034058">
    <property type="term" value="P:endosomal vesicle fusion"/>
    <property type="evidence" value="ECO:0007669"/>
    <property type="project" value="TreeGrafter"/>
</dbReference>
<feature type="region of interest" description="Disordered" evidence="8">
    <location>
        <begin position="1157"/>
        <end position="1216"/>
    </location>
</feature>
<dbReference type="InterPro" id="IPR057780">
    <property type="entry name" value="Beta-prop_Vps41"/>
</dbReference>
<dbReference type="STRING" id="195883.A0A482XJF6"/>
<name>A0A482XJF6_LAOST</name>
<dbReference type="GO" id="GO:0005770">
    <property type="term" value="C:late endosome"/>
    <property type="evidence" value="ECO:0007669"/>
    <property type="project" value="TreeGrafter"/>
</dbReference>
<dbReference type="InterPro" id="IPR036322">
    <property type="entry name" value="WD40_repeat_dom_sf"/>
</dbReference>
<feature type="compositionally biased region" description="Gly residues" evidence="8">
    <location>
        <begin position="1161"/>
        <end position="1170"/>
    </location>
</feature>
<dbReference type="Pfam" id="PF23411">
    <property type="entry name" value="Beta-prop_Vps41"/>
    <property type="match status" value="1"/>
</dbReference>
<proteinExistence type="predicted"/>
<dbReference type="Gene3D" id="2.130.10.10">
    <property type="entry name" value="YVTN repeat-like/Quinoprotein amine dehydrogenase"/>
    <property type="match status" value="1"/>
</dbReference>
<keyword evidence="12" id="KW-1185">Reference proteome</keyword>
<keyword evidence="4" id="KW-0458">Lysosome</keyword>
<evidence type="ECO:0000256" key="7">
    <source>
        <dbReference type="PROSITE-ProRule" id="PRU01006"/>
    </source>
</evidence>
<comment type="caution">
    <text evidence="11">The sequence shown here is derived from an EMBL/GenBank/DDBJ whole genome shotgun (WGS) entry which is preliminary data.</text>
</comment>
<feature type="compositionally biased region" description="Acidic residues" evidence="8">
    <location>
        <begin position="23"/>
        <end position="36"/>
    </location>
</feature>
<evidence type="ECO:0000313" key="11">
    <source>
        <dbReference type="EMBL" id="RZF45902.1"/>
    </source>
</evidence>
<evidence type="ECO:0000256" key="4">
    <source>
        <dbReference type="ARBA" id="ARBA00023228"/>
    </source>
</evidence>
<dbReference type="InterPro" id="IPR001680">
    <property type="entry name" value="WD40_rpt"/>
</dbReference>
<dbReference type="OrthoDB" id="244107at2759"/>
<feature type="compositionally biased region" description="Pro residues" evidence="8">
    <location>
        <begin position="1195"/>
        <end position="1214"/>
    </location>
</feature>
<dbReference type="PANTHER" id="PTHR12616:SF1">
    <property type="entry name" value="VACUOLAR PROTEIN SORTING-ASSOCIATED PROTEIN 41 HOMOLOG"/>
    <property type="match status" value="1"/>
</dbReference>
<dbReference type="GO" id="GO:0009267">
    <property type="term" value="P:cellular response to starvation"/>
    <property type="evidence" value="ECO:0007669"/>
    <property type="project" value="TreeGrafter"/>
</dbReference>
<evidence type="ECO:0000313" key="12">
    <source>
        <dbReference type="Proteomes" id="UP000291343"/>
    </source>
</evidence>
<feature type="compositionally biased region" description="Basic and acidic residues" evidence="8">
    <location>
        <begin position="1"/>
        <end position="22"/>
    </location>
</feature>
<keyword evidence="3" id="KW-0653">Protein transport</keyword>
<dbReference type="SMART" id="SM00320">
    <property type="entry name" value="WD40"/>
    <property type="match status" value="2"/>
</dbReference>
<dbReference type="GO" id="GO:0006623">
    <property type="term" value="P:protein targeting to vacuole"/>
    <property type="evidence" value="ECO:0007669"/>
    <property type="project" value="InterPro"/>
</dbReference>
<dbReference type="PANTHER" id="PTHR12616">
    <property type="entry name" value="VACUOLAR PROTEIN SORTING VPS41"/>
    <property type="match status" value="1"/>
</dbReference>
<gene>
    <name evidence="11" type="ORF">LSTR_LSTR008279</name>
</gene>
<feature type="repeat" description="CHCR" evidence="7">
    <location>
        <begin position="600"/>
        <end position="746"/>
    </location>
</feature>
<evidence type="ECO:0000256" key="5">
    <source>
        <dbReference type="ARBA" id="ARBA00029538"/>
    </source>
</evidence>
<dbReference type="EMBL" id="QKKF02007569">
    <property type="protein sequence ID" value="RZF45902.1"/>
    <property type="molecule type" value="Genomic_DNA"/>
</dbReference>
<dbReference type="InterPro" id="IPR045111">
    <property type="entry name" value="Vps41/Vps8"/>
</dbReference>
<keyword evidence="6" id="KW-0853">WD repeat</keyword>
<reference evidence="11 12" key="1">
    <citation type="journal article" date="2017" name="Gigascience">
        <title>Genome sequence of the small brown planthopper, Laodelphax striatellus.</title>
        <authorList>
            <person name="Zhu J."/>
            <person name="Jiang F."/>
            <person name="Wang X."/>
            <person name="Yang P."/>
            <person name="Bao Y."/>
            <person name="Zhao W."/>
            <person name="Wang W."/>
            <person name="Lu H."/>
            <person name="Wang Q."/>
            <person name="Cui N."/>
            <person name="Li J."/>
            <person name="Chen X."/>
            <person name="Luo L."/>
            <person name="Yu J."/>
            <person name="Kang L."/>
            <person name="Cui F."/>
        </authorList>
    </citation>
    <scope>NUCLEOTIDE SEQUENCE [LARGE SCALE GENOMIC DNA]</scope>
    <source>
        <strain evidence="11">Lst14</strain>
    </source>
</reference>
<dbReference type="InterPro" id="IPR000547">
    <property type="entry name" value="Clathrin_H-chain/VPS_repeat"/>
</dbReference>
<dbReference type="InterPro" id="IPR001507">
    <property type="entry name" value="ZP_dom"/>
</dbReference>
<evidence type="ECO:0000256" key="3">
    <source>
        <dbReference type="ARBA" id="ARBA00022927"/>
    </source>
</evidence>
<dbReference type="InterPro" id="IPR057779">
    <property type="entry name" value="Znf_RING_Vps41"/>
</dbReference>
<dbReference type="InterPro" id="IPR015943">
    <property type="entry name" value="WD40/YVTN_repeat-like_dom_sf"/>
</dbReference>
<dbReference type="SUPFAM" id="SSF50978">
    <property type="entry name" value="WD40 repeat-like"/>
    <property type="match status" value="1"/>
</dbReference>
<dbReference type="GO" id="GO:0030897">
    <property type="term" value="C:HOPS complex"/>
    <property type="evidence" value="ECO:0007669"/>
    <property type="project" value="TreeGrafter"/>
</dbReference>
<dbReference type="Pfam" id="PF00100">
    <property type="entry name" value="Zona_pellucida"/>
    <property type="match status" value="1"/>
</dbReference>